<accession>A0A239IXM5</accession>
<dbReference type="PANTHER" id="PTHR48081">
    <property type="entry name" value="AB HYDROLASE SUPERFAMILY PROTEIN C4A8.06C"/>
    <property type="match status" value="1"/>
</dbReference>
<feature type="domain" description="BD-FAE-like" evidence="2">
    <location>
        <begin position="60"/>
        <end position="253"/>
    </location>
</feature>
<evidence type="ECO:0000256" key="1">
    <source>
        <dbReference type="ARBA" id="ARBA00022801"/>
    </source>
</evidence>
<dbReference type="InterPro" id="IPR049492">
    <property type="entry name" value="BD-FAE-like_dom"/>
</dbReference>
<dbReference type="SUPFAM" id="SSF53474">
    <property type="entry name" value="alpha/beta-Hydrolases"/>
    <property type="match status" value="1"/>
</dbReference>
<dbReference type="Gene3D" id="3.40.50.1820">
    <property type="entry name" value="alpha/beta hydrolase"/>
    <property type="match status" value="1"/>
</dbReference>
<evidence type="ECO:0000313" key="3">
    <source>
        <dbReference type="EMBL" id="SNS98526.1"/>
    </source>
</evidence>
<reference evidence="3 4" key="1">
    <citation type="submission" date="2017-06" db="EMBL/GenBank/DDBJ databases">
        <authorList>
            <person name="Kim H.J."/>
            <person name="Triplett B.A."/>
        </authorList>
    </citation>
    <scope>NUCLEOTIDE SEQUENCE [LARGE SCALE GENOMIC DNA]</scope>
    <source>
        <strain evidence="3 4">DSM 18704</strain>
    </source>
</reference>
<proteinExistence type="predicted"/>
<dbReference type="EMBL" id="FZOU01000003">
    <property type="protein sequence ID" value="SNS98526.1"/>
    <property type="molecule type" value="Genomic_DNA"/>
</dbReference>
<dbReference type="InterPro" id="IPR050300">
    <property type="entry name" value="GDXG_lipolytic_enzyme"/>
</dbReference>
<protein>
    <submittedName>
        <fullName evidence="3">Acetyl esterase/lipase</fullName>
    </submittedName>
</protein>
<dbReference type="RefSeq" id="WP_089408446.1">
    <property type="nucleotide sequence ID" value="NZ_FZOU01000003.1"/>
</dbReference>
<dbReference type="Proteomes" id="UP000198356">
    <property type="component" value="Unassembled WGS sequence"/>
</dbReference>
<evidence type="ECO:0000313" key="4">
    <source>
        <dbReference type="Proteomes" id="UP000198356"/>
    </source>
</evidence>
<dbReference type="Pfam" id="PF20434">
    <property type="entry name" value="BD-FAE"/>
    <property type="match status" value="1"/>
</dbReference>
<organism evidence="3 4">
    <name type="scientific">Granulicella rosea</name>
    <dbReference type="NCBI Taxonomy" id="474952"/>
    <lineage>
        <taxon>Bacteria</taxon>
        <taxon>Pseudomonadati</taxon>
        <taxon>Acidobacteriota</taxon>
        <taxon>Terriglobia</taxon>
        <taxon>Terriglobales</taxon>
        <taxon>Acidobacteriaceae</taxon>
        <taxon>Granulicella</taxon>
    </lineage>
</organism>
<dbReference type="AlphaFoldDB" id="A0A239IXM5"/>
<keyword evidence="1" id="KW-0378">Hydrolase</keyword>
<keyword evidence="4" id="KW-1185">Reference proteome</keyword>
<name>A0A239IXM5_9BACT</name>
<sequence>MSGSGFEVLRGALLAMTLTLAGSAEGQGPAPAPAPQPLWAGAAPGALGTEAVDIPTLTAFLPTSNPTKTAVIVAPGGGYLNLSMKKEGTDIAAWLNARGIAAFVLKYRLGPRYHNPVELQDAQRAIRTVRAHAAEYGVATDHIGMWGFSAGGHLAATAGTQFDAGKADASDAIDRQSSRPDFLVLAYPVITLEPPYMHAGSRKYLLGDDATPELAASMSAEKHVTKETPPAFLYATYDDKTVPVMNSVLFYEAMVKAGAPAEMHLYKQGPHGTGLAAGFPLLKGWPDVLAKWLAGNGWMDPAAAANVTTP</sequence>
<dbReference type="GO" id="GO:0016787">
    <property type="term" value="F:hydrolase activity"/>
    <property type="evidence" value="ECO:0007669"/>
    <property type="project" value="UniProtKB-KW"/>
</dbReference>
<dbReference type="OrthoDB" id="9794725at2"/>
<dbReference type="InterPro" id="IPR029058">
    <property type="entry name" value="AB_hydrolase_fold"/>
</dbReference>
<gene>
    <name evidence="3" type="ORF">SAMN05421770_103344</name>
</gene>
<dbReference type="PANTHER" id="PTHR48081:SF6">
    <property type="entry name" value="PEPTIDASE S9 PROLYL OLIGOPEPTIDASE CATALYTIC DOMAIN-CONTAINING PROTEIN"/>
    <property type="match status" value="1"/>
</dbReference>
<evidence type="ECO:0000259" key="2">
    <source>
        <dbReference type="Pfam" id="PF20434"/>
    </source>
</evidence>